<feature type="transmembrane region" description="Helical" evidence="5">
    <location>
        <begin position="40"/>
        <end position="61"/>
    </location>
</feature>
<evidence type="ECO:0000256" key="1">
    <source>
        <dbReference type="ARBA" id="ARBA00022679"/>
    </source>
</evidence>
<evidence type="ECO:0000256" key="2">
    <source>
        <dbReference type="ARBA" id="ARBA00022777"/>
    </source>
</evidence>
<dbReference type="Pfam" id="PF02518">
    <property type="entry name" value="HATPase_c"/>
    <property type="match status" value="1"/>
</dbReference>
<feature type="transmembrane region" description="Helical" evidence="5">
    <location>
        <begin position="189"/>
        <end position="207"/>
    </location>
</feature>
<evidence type="ECO:0000313" key="8">
    <source>
        <dbReference type="EMBL" id="NYD27768.1"/>
    </source>
</evidence>
<keyword evidence="5" id="KW-0472">Membrane</keyword>
<keyword evidence="5" id="KW-1133">Transmembrane helix</keyword>
<dbReference type="RefSeq" id="WP_185987589.1">
    <property type="nucleotide sequence ID" value="NZ_BAAALZ010000001.1"/>
</dbReference>
<evidence type="ECO:0000256" key="3">
    <source>
        <dbReference type="ARBA" id="ARBA00023012"/>
    </source>
</evidence>
<sequence length="483" mass="50664">MASTNPPPRLLTRSPSERLLAGVCGGLAEHLKVPVVAVRIGMLLAVLAGGAGGILYLWLWATVPLAEPDARVAPMRSALTRGTPWTGGAGFAHETSTRSQPQPKHHGERARSVPTPIQSDVAPQDGAATVPQGAAPDARQTEPRPPAAAGPAPARQRTRWPVAELLFGACLLVVGVLLVVQQFGIELRLSIILPGLAVLVGVGLTWWQIADRNRPETNAVPRVLGALSLVAVGVLMFFVTAENPSVWTVIAAALAALAGVALAIAPWLLRLNRELIAERAGREREAERSEIAAHLHDSVLQTLALIQQRSAPGSEVARIARGQERELREWLFRAADGGMTAPKETALEELRAHAAALEDAHAVRFEIVGVGAEVVVPEPIVAAAREAMLNAAQHAGGDVTVYAEVSPMRISIDVTDRGPGLDPDRLPEGRMGVRDSIVGRMARAGGTAKIVPGPGGSGTSVRLEMPREQKTDAAGDAGTGVAS</sequence>
<dbReference type="GO" id="GO:0016301">
    <property type="term" value="F:kinase activity"/>
    <property type="evidence" value="ECO:0007669"/>
    <property type="project" value="UniProtKB-KW"/>
</dbReference>
<dbReference type="InterPro" id="IPR003594">
    <property type="entry name" value="HATPase_dom"/>
</dbReference>
<feature type="transmembrane region" description="Helical" evidence="5">
    <location>
        <begin position="245"/>
        <end position="269"/>
    </location>
</feature>
<dbReference type="SUPFAM" id="SSF55874">
    <property type="entry name" value="ATPase domain of HSP90 chaperone/DNA topoisomerase II/histidine kinase"/>
    <property type="match status" value="1"/>
</dbReference>
<gene>
    <name evidence="8" type="ORF">BJ960_002571</name>
</gene>
<evidence type="ECO:0000313" key="9">
    <source>
        <dbReference type="Proteomes" id="UP000586095"/>
    </source>
</evidence>
<keyword evidence="9" id="KW-1185">Reference proteome</keyword>
<evidence type="ECO:0000256" key="5">
    <source>
        <dbReference type="SAM" id="Phobius"/>
    </source>
</evidence>
<feature type="transmembrane region" description="Helical" evidence="5">
    <location>
        <begin position="219"/>
        <end position="239"/>
    </location>
</feature>
<reference evidence="8 9" key="1">
    <citation type="submission" date="2020-07" db="EMBL/GenBank/DDBJ databases">
        <title>Sequencing the genomes of 1000 actinobacteria strains.</title>
        <authorList>
            <person name="Klenk H.-P."/>
        </authorList>
    </citation>
    <scope>NUCLEOTIDE SEQUENCE [LARGE SCALE GENOMIC DNA]</scope>
    <source>
        <strain evidence="8 9">DSM 17380</strain>
    </source>
</reference>
<evidence type="ECO:0000256" key="4">
    <source>
        <dbReference type="SAM" id="MobiDB-lite"/>
    </source>
</evidence>
<feature type="compositionally biased region" description="Basic and acidic residues" evidence="4">
    <location>
        <begin position="464"/>
        <end position="473"/>
    </location>
</feature>
<dbReference type="AlphaFoldDB" id="A0A852RAA0"/>
<keyword evidence="1" id="KW-0808">Transferase</keyword>
<dbReference type="PANTHER" id="PTHR24421">
    <property type="entry name" value="NITRATE/NITRITE SENSOR PROTEIN NARX-RELATED"/>
    <property type="match status" value="1"/>
</dbReference>
<dbReference type="EMBL" id="JACCBD010000001">
    <property type="protein sequence ID" value="NYD27768.1"/>
    <property type="molecule type" value="Genomic_DNA"/>
</dbReference>
<feature type="domain" description="Histidine kinase/HSP90-like ATPase" evidence="6">
    <location>
        <begin position="379"/>
        <end position="468"/>
    </location>
</feature>
<feature type="region of interest" description="Disordered" evidence="4">
    <location>
        <begin position="446"/>
        <end position="483"/>
    </location>
</feature>
<keyword evidence="2 8" id="KW-0418">Kinase</keyword>
<feature type="region of interest" description="Disordered" evidence="4">
    <location>
        <begin position="83"/>
        <end position="155"/>
    </location>
</feature>
<feature type="domain" description="Phage shock protein PspC N-terminal" evidence="7">
    <location>
        <begin position="11"/>
        <end position="65"/>
    </location>
</feature>
<protein>
    <submittedName>
        <fullName evidence="8">Signal transduction histidine kinase/phage shock protein PspC (Stress-responsive transcriptional regulator)</fullName>
    </submittedName>
</protein>
<feature type="transmembrane region" description="Helical" evidence="5">
    <location>
        <begin position="165"/>
        <end position="183"/>
    </location>
</feature>
<dbReference type="InterPro" id="IPR050482">
    <property type="entry name" value="Sensor_HK_TwoCompSys"/>
</dbReference>
<dbReference type="InterPro" id="IPR007168">
    <property type="entry name" value="Phageshock_PspC_N"/>
</dbReference>
<keyword evidence="3" id="KW-0902">Two-component regulatory system</keyword>
<dbReference type="Gene3D" id="3.30.565.10">
    <property type="entry name" value="Histidine kinase-like ATPase, C-terminal domain"/>
    <property type="match status" value="1"/>
</dbReference>
<evidence type="ECO:0000259" key="6">
    <source>
        <dbReference type="Pfam" id="PF02518"/>
    </source>
</evidence>
<organism evidence="8 9">
    <name type="scientific">Leucobacter aridicollis</name>
    <dbReference type="NCBI Taxonomy" id="283878"/>
    <lineage>
        <taxon>Bacteria</taxon>
        <taxon>Bacillati</taxon>
        <taxon>Actinomycetota</taxon>
        <taxon>Actinomycetes</taxon>
        <taxon>Micrococcales</taxon>
        <taxon>Microbacteriaceae</taxon>
        <taxon>Leucobacter</taxon>
    </lineage>
</organism>
<dbReference type="InterPro" id="IPR036890">
    <property type="entry name" value="HATPase_C_sf"/>
</dbReference>
<dbReference type="Pfam" id="PF04024">
    <property type="entry name" value="PspC"/>
    <property type="match status" value="1"/>
</dbReference>
<comment type="caution">
    <text evidence="8">The sequence shown here is derived from an EMBL/GenBank/DDBJ whole genome shotgun (WGS) entry which is preliminary data.</text>
</comment>
<feature type="compositionally biased region" description="Low complexity" evidence="4">
    <location>
        <begin position="474"/>
        <end position="483"/>
    </location>
</feature>
<keyword evidence="5" id="KW-0812">Transmembrane</keyword>
<dbReference type="GO" id="GO:0000160">
    <property type="term" value="P:phosphorelay signal transduction system"/>
    <property type="evidence" value="ECO:0007669"/>
    <property type="project" value="UniProtKB-KW"/>
</dbReference>
<proteinExistence type="predicted"/>
<accession>A0A852RAA0</accession>
<name>A0A852RAA0_9MICO</name>
<evidence type="ECO:0000259" key="7">
    <source>
        <dbReference type="Pfam" id="PF04024"/>
    </source>
</evidence>
<dbReference type="Proteomes" id="UP000586095">
    <property type="component" value="Unassembled WGS sequence"/>
</dbReference>
<dbReference type="PANTHER" id="PTHR24421:SF61">
    <property type="entry name" value="OXYGEN SENSOR HISTIDINE KINASE NREB"/>
    <property type="match status" value="1"/>
</dbReference>